<proteinExistence type="inferred from homology"/>
<dbReference type="Gene3D" id="3.40.1280.10">
    <property type="match status" value="1"/>
</dbReference>
<name>A0A429GVB2_9CREN</name>
<keyword evidence="8" id="KW-1185">Reference proteome</keyword>
<feature type="domain" description="tRNA/rRNA methyltransferase SpoU type" evidence="5">
    <location>
        <begin position="5"/>
        <end position="152"/>
    </location>
</feature>
<organism evidence="6 8">
    <name type="scientific">Candidatus Methanodesulfokora washburnensis</name>
    <dbReference type="NCBI Taxonomy" id="2478471"/>
    <lineage>
        <taxon>Archaea</taxon>
        <taxon>Thermoproteota</taxon>
        <taxon>Candidatus Korarchaeia</taxon>
        <taxon>Candidatus Korarchaeia incertae sedis</taxon>
        <taxon>Candidatus Methanodesulfokora</taxon>
    </lineage>
</organism>
<comment type="caution">
    <text evidence="6">The sequence shown here is derived from an EMBL/GenBank/DDBJ whole genome shotgun (WGS) entry which is preliminary data.</text>
</comment>
<dbReference type="InterPro" id="IPR029026">
    <property type="entry name" value="tRNA_m1G_MTases_N"/>
</dbReference>
<evidence type="ECO:0000313" key="7">
    <source>
        <dbReference type="EMBL" id="RZN58335.1"/>
    </source>
</evidence>
<evidence type="ECO:0000313" key="6">
    <source>
        <dbReference type="EMBL" id="RSN77794.1"/>
    </source>
</evidence>
<keyword evidence="4" id="KW-0949">S-adenosyl-L-methionine</keyword>
<dbReference type="PIRSF" id="PIRSF004808">
    <property type="entry name" value="LasT"/>
    <property type="match status" value="1"/>
</dbReference>
<evidence type="ECO:0000313" key="8">
    <source>
        <dbReference type="Proteomes" id="UP000277582"/>
    </source>
</evidence>
<reference evidence="7 9" key="2">
    <citation type="journal article" date="2019" name="Nat. Microbiol.">
        <title>Wide diversity of methane and short-chain alkane metabolisms in uncultured archaea.</title>
        <authorList>
            <person name="Borrel G."/>
            <person name="Adam P.S."/>
            <person name="McKay L.J."/>
            <person name="Chen L.X."/>
            <person name="Sierra-Garcia I.N."/>
            <person name="Sieber C.M."/>
            <person name="Letourneur Q."/>
            <person name="Ghozlane A."/>
            <person name="Andersen G.L."/>
            <person name="Li W.J."/>
            <person name="Hallam S.J."/>
            <person name="Muyzer G."/>
            <person name="de Oliveira V.M."/>
            <person name="Inskeep W.P."/>
            <person name="Banfield J.F."/>
            <person name="Gribaldo S."/>
        </authorList>
    </citation>
    <scope>NUCLEOTIDE SEQUENCE [LARGE SCALE GENOMIC DNA]</scope>
    <source>
        <strain evidence="7">NM4</strain>
    </source>
</reference>
<dbReference type="RefSeq" id="WP_125670409.1">
    <property type="nucleotide sequence ID" value="NZ_RCOS01000027.1"/>
</dbReference>
<dbReference type="GO" id="GO:0002128">
    <property type="term" value="P:tRNA nucleoside ribose methylation"/>
    <property type="evidence" value="ECO:0007669"/>
    <property type="project" value="TreeGrafter"/>
</dbReference>
<dbReference type="AlphaFoldDB" id="A0A429GVB2"/>
<keyword evidence="3 6" id="KW-0808">Transferase</keyword>
<dbReference type="EC" id="2.1.1.-" evidence="6"/>
<dbReference type="InterPro" id="IPR001537">
    <property type="entry name" value="SpoU_MeTrfase"/>
</dbReference>
<dbReference type="OrthoDB" id="372184at2157"/>
<dbReference type="NCBIfam" id="TIGR00050">
    <property type="entry name" value="rRNA_methyl_1"/>
    <property type="match status" value="1"/>
</dbReference>
<evidence type="ECO:0000256" key="2">
    <source>
        <dbReference type="ARBA" id="ARBA00022603"/>
    </source>
</evidence>
<dbReference type="GO" id="GO:0008173">
    <property type="term" value="F:RNA methyltransferase activity"/>
    <property type="evidence" value="ECO:0007669"/>
    <property type="project" value="InterPro"/>
</dbReference>
<dbReference type="GO" id="GO:0005829">
    <property type="term" value="C:cytosol"/>
    <property type="evidence" value="ECO:0007669"/>
    <property type="project" value="TreeGrafter"/>
</dbReference>
<accession>A0A429GVB2</accession>
<evidence type="ECO:0000256" key="3">
    <source>
        <dbReference type="ARBA" id="ARBA00022679"/>
    </source>
</evidence>
<dbReference type="PANTHER" id="PTHR42786">
    <property type="entry name" value="TRNA/RRNA METHYLTRANSFERASE"/>
    <property type="match status" value="1"/>
</dbReference>
<evidence type="ECO:0000313" key="9">
    <source>
        <dbReference type="Proteomes" id="UP000316217"/>
    </source>
</evidence>
<dbReference type="Pfam" id="PF00588">
    <property type="entry name" value="SpoU_methylase"/>
    <property type="match status" value="1"/>
</dbReference>
<evidence type="ECO:0000256" key="4">
    <source>
        <dbReference type="ARBA" id="ARBA00022691"/>
    </source>
</evidence>
<dbReference type="Proteomes" id="UP000277582">
    <property type="component" value="Unassembled WGS sequence"/>
</dbReference>
<dbReference type="Proteomes" id="UP000316217">
    <property type="component" value="Unassembled WGS sequence"/>
</dbReference>
<keyword evidence="2 6" id="KW-0489">Methyltransferase</keyword>
<protein>
    <submittedName>
        <fullName evidence="6">TrmJ/YjtD family RNA methyltransferase</fullName>
        <ecNumber evidence="6">2.1.1.-</ecNumber>
    </submittedName>
</protein>
<evidence type="ECO:0000259" key="5">
    <source>
        <dbReference type="Pfam" id="PF00588"/>
    </source>
</evidence>
<dbReference type="InterPro" id="IPR029028">
    <property type="entry name" value="Alpha/beta_knot_MTases"/>
</dbReference>
<dbReference type="InterPro" id="IPR004384">
    <property type="entry name" value="RNA_MeTrfase_TrmJ/LasT"/>
</dbReference>
<evidence type="ECO:0000256" key="1">
    <source>
        <dbReference type="ARBA" id="ARBA00007228"/>
    </source>
</evidence>
<dbReference type="PANTHER" id="PTHR42786:SF2">
    <property type="entry name" value="TRNA (CYTIDINE_URIDINE-2'-O-)-METHYLTRANSFERASE TRMJ"/>
    <property type="match status" value="1"/>
</dbReference>
<sequence>MPTYHVILVEPESSLNVGLVARAMKNFGLRDMRIVAPMFESFEKAYVAAMMASDVLREAKIFSTLEEAIKGIDVIVGTTAKPSIRVISRRAVSLREFVSEIRADTSYGFVFGRESTGLTNEELEMCDVVLNIPSSEEYPTLNLSNAASIIFYELFILKKEKEDRLYEPVPREIRELMLESIKNIIEMTDLPAYKKRRLSSLCKRILGRIYPCGLARDEAIYLLGALRSVEEKLRRVVIDVDQTGKKL</sequence>
<reference evidence="6 8" key="1">
    <citation type="submission" date="2018-10" db="EMBL/GenBank/DDBJ databases">
        <title>Co-occurring genomic capacity for anaerobic methane metabolism and dissimilatory sulfite reduction discovered in the Korarchaeota.</title>
        <authorList>
            <person name="Mckay L.J."/>
            <person name="Dlakic M."/>
            <person name="Fields M.W."/>
            <person name="Delmont T.O."/>
            <person name="Eren A.M."/>
            <person name="Jay Z.J."/>
            <person name="Klingelsmith K.B."/>
            <person name="Rusch D.B."/>
            <person name="Inskeep W.P."/>
        </authorList>
    </citation>
    <scope>NUCLEOTIDE SEQUENCE [LARGE SCALE GENOMIC DNA]</scope>
    <source>
        <strain evidence="6 8">MDKW</strain>
    </source>
</reference>
<dbReference type="CDD" id="cd18093">
    <property type="entry name" value="SpoU-like_TrmJ"/>
    <property type="match status" value="1"/>
</dbReference>
<dbReference type="GO" id="GO:0003723">
    <property type="term" value="F:RNA binding"/>
    <property type="evidence" value="ECO:0007669"/>
    <property type="project" value="InterPro"/>
</dbReference>
<comment type="similarity">
    <text evidence="1">Belongs to the class IV-like SAM-binding methyltransferase superfamily. RNA methyltransferase TrmH family.</text>
</comment>
<dbReference type="EMBL" id="RXII01000120">
    <property type="protein sequence ID" value="RZN58335.1"/>
    <property type="molecule type" value="Genomic_DNA"/>
</dbReference>
<gene>
    <name evidence="6" type="ORF">D6D85_02085</name>
    <name evidence="7" type="ORF">EF810_07725</name>
</gene>
<dbReference type="EMBL" id="RCOS01000027">
    <property type="protein sequence ID" value="RSN77794.1"/>
    <property type="molecule type" value="Genomic_DNA"/>
</dbReference>
<dbReference type="SUPFAM" id="SSF75217">
    <property type="entry name" value="alpha/beta knot"/>
    <property type="match status" value="1"/>
</dbReference>